<dbReference type="GO" id="GO:0043177">
    <property type="term" value="F:organic acid binding"/>
    <property type="evidence" value="ECO:0007669"/>
    <property type="project" value="TreeGrafter"/>
</dbReference>
<dbReference type="Proteomes" id="UP000472272">
    <property type="component" value="Chromosome 14"/>
</dbReference>
<dbReference type="OMA" id="ACHMGED"/>
<evidence type="ECO:0000259" key="8">
    <source>
        <dbReference type="PROSITE" id="PS01033"/>
    </source>
</evidence>
<keyword evidence="3 7" id="KW-0349">Heme</keyword>
<dbReference type="GO" id="GO:0004601">
    <property type="term" value="F:peroxidase activity"/>
    <property type="evidence" value="ECO:0007669"/>
    <property type="project" value="TreeGrafter"/>
</dbReference>
<evidence type="ECO:0000256" key="3">
    <source>
        <dbReference type="ARBA" id="ARBA00022617"/>
    </source>
</evidence>
<dbReference type="PROSITE" id="PS01033">
    <property type="entry name" value="GLOBIN"/>
    <property type="match status" value="1"/>
</dbReference>
<keyword evidence="4 7" id="KW-0561">Oxygen transport</keyword>
<accession>A0A670JIQ1</accession>
<dbReference type="GO" id="GO:0031720">
    <property type="term" value="F:haptoglobin binding"/>
    <property type="evidence" value="ECO:0007669"/>
    <property type="project" value="TreeGrafter"/>
</dbReference>
<dbReference type="PANTHER" id="PTHR11442:SF48">
    <property type="entry name" value="HEMOGLOBIN SUBUNIT ALPHA"/>
    <property type="match status" value="1"/>
</dbReference>
<keyword evidence="2 7" id="KW-0813">Transport</keyword>
<dbReference type="InterPro" id="IPR002338">
    <property type="entry name" value="Hemoglobin_a-typ"/>
</dbReference>
<dbReference type="InterPro" id="IPR050056">
    <property type="entry name" value="Hemoglobin_oxygen_transport"/>
</dbReference>
<protein>
    <recommendedName>
        <fullName evidence="8">Globin domain-containing protein</fullName>
    </recommendedName>
</protein>
<evidence type="ECO:0000256" key="7">
    <source>
        <dbReference type="RuleBase" id="RU000356"/>
    </source>
</evidence>
<dbReference type="GO" id="GO:0046872">
    <property type="term" value="F:metal ion binding"/>
    <property type="evidence" value="ECO:0007669"/>
    <property type="project" value="UniProtKB-KW"/>
</dbReference>
<evidence type="ECO:0000256" key="6">
    <source>
        <dbReference type="ARBA" id="ARBA00023004"/>
    </source>
</evidence>
<keyword evidence="10" id="KW-1185">Reference proteome</keyword>
<comment type="similarity">
    <text evidence="1 7">Belongs to the globin family.</text>
</comment>
<dbReference type="Pfam" id="PF00042">
    <property type="entry name" value="Globin"/>
    <property type="match status" value="1"/>
</dbReference>
<dbReference type="InterPro" id="IPR000971">
    <property type="entry name" value="Globin"/>
</dbReference>
<dbReference type="InterPro" id="IPR012292">
    <property type="entry name" value="Globin/Proto"/>
</dbReference>
<dbReference type="GO" id="GO:0019825">
    <property type="term" value="F:oxygen binding"/>
    <property type="evidence" value="ECO:0007669"/>
    <property type="project" value="InterPro"/>
</dbReference>
<dbReference type="Ensembl" id="ENSPMRT00000025294.1">
    <property type="protein sequence ID" value="ENSPMRP00000023835.1"/>
    <property type="gene ID" value="ENSPMRG00000015439.1"/>
</dbReference>
<keyword evidence="6" id="KW-0408">Iron</keyword>
<evidence type="ECO:0000256" key="2">
    <source>
        <dbReference type="ARBA" id="ARBA00022448"/>
    </source>
</evidence>
<dbReference type="GeneTree" id="ENSGT00940000165231"/>
<dbReference type="GO" id="GO:0005344">
    <property type="term" value="F:oxygen carrier activity"/>
    <property type="evidence" value="ECO:0007669"/>
    <property type="project" value="UniProtKB-KW"/>
</dbReference>
<dbReference type="AlphaFoldDB" id="A0A670JIQ1"/>
<proteinExistence type="inferred from homology"/>
<feature type="domain" description="Globin" evidence="8">
    <location>
        <begin position="2"/>
        <end position="143"/>
    </location>
</feature>
<reference evidence="9 10" key="1">
    <citation type="journal article" date="2019" name="Proc. Natl. Acad. Sci. U.S.A.">
        <title>Regulatory changes in pterin and carotenoid genes underlie balanced color polymorphisms in the wall lizard.</title>
        <authorList>
            <person name="Andrade P."/>
            <person name="Pinho C."/>
            <person name="Perez I de Lanuza G."/>
            <person name="Afonso S."/>
            <person name="Brejcha J."/>
            <person name="Rubin C.J."/>
            <person name="Wallerman O."/>
            <person name="Pereira P."/>
            <person name="Sabatino S.J."/>
            <person name="Bellati A."/>
            <person name="Pellitteri-Rosa D."/>
            <person name="Bosakova Z."/>
            <person name="Bunikis I."/>
            <person name="Carretero M.A."/>
            <person name="Feiner N."/>
            <person name="Marsik P."/>
            <person name="Pauperio F."/>
            <person name="Salvi D."/>
            <person name="Soler L."/>
            <person name="While G.M."/>
            <person name="Uller T."/>
            <person name="Font E."/>
            <person name="Andersson L."/>
            <person name="Carneiro M."/>
        </authorList>
    </citation>
    <scope>NUCLEOTIDE SEQUENCE</scope>
</reference>
<evidence type="ECO:0000256" key="1">
    <source>
        <dbReference type="ARBA" id="ARBA00008705"/>
    </source>
</evidence>
<dbReference type="InterPro" id="IPR009050">
    <property type="entry name" value="Globin-like_sf"/>
</dbReference>
<dbReference type="GO" id="GO:0031838">
    <property type="term" value="C:haptoglobin-hemoglobin complex"/>
    <property type="evidence" value="ECO:0007669"/>
    <property type="project" value="TreeGrafter"/>
</dbReference>
<dbReference type="Gene3D" id="1.10.490.10">
    <property type="entry name" value="Globins"/>
    <property type="match status" value="1"/>
</dbReference>
<reference evidence="9" key="3">
    <citation type="submission" date="2025-09" db="UniProtKB">
        <authorList>
            <consortium name="Ensembl"/>
        </authorList>
    </citation>
    <scope>IDENTIFICATION</scope>
</reference>
<evidence type="ECO:0000313" key="9">
    <source>
        <dbReference type="Ensembl" id="ENSPMRP00000023835.1"/>
    </source>
</evidence>
<reference evidence="9" key="2">
    <citation type="submission" date="2025-08" db="UniProtKB">
        <authorList>
            <consortium name="Ensembl"/>
        </authorList>
    </citation>
    <scope>IDENTIFICATION</scope>
</reference>
<sequence>MLLTAEECKLIKSYWAKLAPEHEDMGGEALTRLFQVYMQSKIYFPHYDLCPGSNDIHHQGQKIVEALDNAIKNIDNIRACLSDLSDLHAYNLRVDPVNFKASAPTGRTRARRGALRGEYNALAYMAFDKFFCLVSEVLTEKYR</sequence>
<evidence type="ECO:0000313" key="10">
    <source>
        <dbReference type="Proteomes" id="UP000472272"/>
    </source>
</evidence>
<keyword evidence="5" id="KW-0479">Metal-binding</keyword>
<dbReference type="PRINTS" id="PR00612">
    <property type="entry name" value="ALPHAHAEM"/>
</dbReference>
<dbReference type="GO" id="GO:0072562">
    <property type="term" value="C:blood microparticle"/>
    <property type="evidence" value="ECO:0007669"/>
    <property type="project" value="TreeGrafter"/>
</dbReference>
<name>A0A670JIQ1_PODMU</name>
<organism evidence="9 10">
    <name type="scientific">Podarcis muralis</name>
    <name type="common">Wall lizard</name>
    <name type="synonym">Lacerta muralis</name>
    <dbReference type="NCBI Taxonomy" id="64176"/>
    <lineage>
        <taxon>Eukaryota</taxon>
        <taxon>Metazoa</taxon>
        <taxon>Chordata</taxon>
        <taxon>Craniata</taxon>
        <taxon>Vertebrata</taxon>
        <taxon>Euteleostomi</taxon>
        <taxon>Lepidosauria</taxon>
        <taxon>Squamata</taxon>
        <taxon>Bifurcata</taxon>
        <taxon>Unidentata</taxon>
        <taxon>Episquamata</taxon>
        <taxon>Laterata</taxon>
        <taxon>Lacertibaenia</taxon>
        <taxon>Lacertidae</taxon>
        <taxon>Podarcis</taxon>
    </lineage>
</organism>
<dbReference type="GO" id="GO:0042744">
    <property type="term" value="P:hydrogen peroxide catabolic process"/>
    <property type="evidence" value="ECO:0007669"/>
    <property type="project" value="TreeGrafter"/>
</dbReference>
<dbReference type="GO" id="GO:0020037">
    <property type="term" value="F:heme binding"/>
    <property type="evidence" value="ECO:0007669"/>
    <property type="project" value="InterPro"/>
</dbReference>
<evidence type="ECO:0000256" key="5">
    <source>
        <dbReference type="ARBA" id="ARBA00022723"/>
    </source>
</evidence>
<dbReference type="GO" id="GO:0005833">
    <property type="term" value="C:hemoglobin complex"/>
    <property type="evidence" value="ECO:0007669"/>
    <property type="project" value="InterPro"/>
</dbReference>
<dbReference type="SUPFAM" id="SSF46458">
    <property type="entry name" value="Globin-like"/>
    <property type="match status" value="1"/>
</dbReference>
<evidence type="ECO:0000256" key="4">
    <source>
        <dbReference type="ARBA" id="ARBA00022621"/>
    </source>
</evidence>
<dbReference type="PANTHER" id="PTHR11442">
    <property type="entry name" value="HEMOGLOBIN FAMILY MEMBER"/>
    <property type="match status" value="1"/>
</dbReference>